<feature type="compositionally biased region" description="Basic and acidic residues" evidence="1">
    <location>
        <begin position="92"/>
        <end position="104"/>
    </location>
</feature>
<name>A0A8H5KL49_9HYPO</name>
<feature type="compositionally biased region" description="Polar residues" evidence="1">
    <location>
        <begin position="74"/>
        <end position="91"/>
    </location>
</feature>
<dbReference type="Gene3D" id="1.25.40.10">
    <property type="entry name" value="Tetratricopeptide repeat domain"/>
    <property type="match status" value="2"/>
</dbReference>
<feature type="compositionally biased region" description="Acidic residues" evidence="1">
    <location>
        <begin position="56"/>
        <end position="65"/>
    </location>
</feature>
<accession>A0A8H5KL49</accession>
<feature type="compositionally biased region" description="Acidic residues" evidence="1">
    <location>
        <begin position="1230"/>
        <end position="1246"/>
    </location>
</feature>
<comment type="caution">
    <text evidence="2">The sequence shown here is derived from an EMBL/GenBank/DDBJ whole genome shotgun (WGS) entry which is preliminary data.</text>
</comment>
<organism evidence="2 3">
    <name type="scientific">Fusarium pseudocircinatum</name>
    <dbReference type="NCBI Taxonomy" id="56676"/>
    <lineage>
        <taxon>Eukaryota</taxon>
        <taxon>Fungi</taxon>
        <taxon>Dikarya</taxon>
        <taxon>Ascomycota</taxon>
        <taxon>Pezizomycotina</taxon>
        <taxon>Sordariomycetes</taxon>
        <taxon>Hypocreomycetidae</taxon>
        <taxon>Hypocreales</taxon>
        <taxon>Nectriaceae</taxon>
        <taxon>Fusarium</taxon>
        <taxon>Fusarium fujikuroi species complex</taxon>
    </lineage>
</organism>
<dbReference type="EMBL" id="JAAOAS010000434">
    <property type="protein sequence ID" value="KAF5576285.1"/>
    <property type="molecule type" value="Genomic_DNA"/>
</dbReference>
<evidence type="ECO:0008006" key="4">
    <source>
        <dbReference type="Google" id="ProtNLM"/>
    </source>
</evidence>
<evidence type="ECO:0000313" key="3">
    <source>
        <dbReference type="Proteomes" id="UP000546213"/>
    </source>
</evidence>
<sequence>MLRVKSSRRPAGLKPTDYDHEIALVDHDAAATPTGSVTPEPHTMTRYSTTSRLLDLEEEHEEEHEEEQRENPDEQNGGQRKPSSNTSNNAHTNEHVDSHTEGESQTHSSSNRIENCQPSTPPQTRPSIEVQEPTPDAFHGDHPHVKLKKPHVERETAIDILYENERGGFLCGIPLFSSQALGGLDPPAWTNGYHKASPSNIHNAQVPDPTWEWAWPEWRINHQKGVDEHGWEYSFHFSKKFSWHSGKWWNSFVRRRAWIRKRVRKRPEEVSADPHMLNTDYFTIRPASHKSPKSRESVTSSRLSRSSMSQMSAADVDERSADIDNVDDLMRALRQARIDREKLDAVNNYMDHATDLQNLQHEMHEIMSLFVFQQSRRILLSRLMELHDETTTQMKKTNTSELRERNQALRDAVHHADEEVRKLAYWSDVKQMAESGEAKEAVKGDKGWDESWEGVDQSGGAHPMQENAMVNGKRHFPKSRAPLPSTISNPYVIRLESTTAYSDGTNSTESSETALVALPEKSLEVSEQQPEQVIANLVTDDTHESRNRVFKDAFKIDALRLVEDKDAMKLFKPVIGKPLQYPNEQANKASEQEHRRDARRQAGLGVVWSHFDKTVPQWIECFGLMKRMTPQWSERANMSAVRIVLPKTWDIEVNNQNLEYVDSATGVLQKLRAVVDRNPSAIVLRGQSKILVKVADEIVRYCQDAEIYELGEVAASDYKTRQLWPTIENAPNGGASLPDDHNDNIWVHKEYQPHSLHVPYEQIPRPPVWTHDNFEHYISTLCYGKVPPHLAIRFYGQRRVNGRYIDTDGIRIKLIVDAFDDPAAKPFITIPVLKMAISMMAFRGGHRASANYLIQLGEELGIPMDTDIYNIMLEGYAHKRDIGFFYSFLRRMEARYHHPNIRTWLLFLRLVRGEDERRQVIVAMYQLGMFNHQATRRGIADVMASLDAYAAFKAGIPLKNFLDEQKERYGKGWLAVDGLDSIVTELLRFHRPEDPRIEDCKKLVRIYTESGHRVELKTINIFLSYASKSRDWDTALWAMSLFKDAGCKPDQETYGALLSLAVRTRSPHALGTVYFYGVLHRQLKKGSRDLLSQVLLRKHKDPFWKKLEHQPGIFPKQAIPDILANKIPRVWVVMSRVERAILDKWAGYVPLKPLEYALELSYRSNDQPMHSQIKAGKPIQVQDLIVKLRRADGQPGKINVRLKGRFDPARMIWGWDESLGDTNHSSILKEEDEPDSWPDNDDGVDDDTPKLLSAGPETDPKSPDGDQDGPPERPDSTRSPEAALKELEKKIAEARRRDET</sequence>
<feature type="region of interest" description="Disordered" evidence="1">
    <location>
        <begin position="283"/>
        <end position="317"/>
    </location>
</feature>
<evidence type="ECO:0000313" key="2">
    <source>
        <dbReference type="EMBL" id="KAF5576285.1"/>
    </source>
</evidence>
<evidence type="ECO:0000256" key="1">
    <source>
        <dbReference type="SAM" id="MobiDB-lite"/>
    </source>
</evidence>
<feature type="region of interest" description="Disordered" evidence="1">
    <location>
        <begin position="1"/>
        <end position="150"/>
    </location>
</feature>
<protein>
    <recommendedName>
        <fullName evidence="4">Peroxin/Ferlin domain-containing protein</fullName>
    </recommendedName>
</protein>
<feature type="compositionally biased region" description="Basic and acidic residues" evidence="1">
    <location>
        <begin position="138"/>
        <end position="150"/>
    </location>
</feature>
<dbReference type="Proteomes" id="UP000546213">
    <property type="component" value="Unassembled WGS sequence"/>
</dbReference>
<feature type="compositionally biased region" description="Low complexity" evidence="1">
    <location>
        <begin position="297"/>
        <end position="312"/>
    </location>
</feature>
<dbReference type="OrthoDB" id="185373at2759"/>
<feature type="compositionally biased region" description="Basic and acidic residues" evidence="1">
    <location>
        <begin position="1258"/>
        <end position="1300"/>
    </location>
</feature>
<feature type="compositionally biased region" description="Polar residues" evidence="1">
    <location>
        <begin position="105"/>
        <end position="118"/>
    </location>
</feature>
<feature type="region of interest" description="Disordered" evidence="1">
    <location>
        <begin position="1228"/>
        <end position="1300"/>
    </location>
</feature>
<gene>
    <name evidence="2" type="ORF">FPCIR_12679</name>
</gene>
<proteinExistence type="predicted"/>
<keyword evidence="3" id="KW-1185">Reference proteome</keyword>
<dbReference type="InterPro" id="IPR011990">
    <property type="entry name" value="TPR-like_helical_dom_sf"/>
</dbReference>
<reference evidence="2 3" key="1">
    <citation type="submission" date="2020-05" db="EMBL/GenBank/DDBJ databases">
        <title>Identification and distribution of gene clusters putatively required for synthesis of sphingolipid metabolism inhibitors in phylogenetically diverse species of the filamentous fungus Fusarium.</title>
        <authorList>
            <person name="Kim H.-S."/>
            <person name="Busman M."/>
            <person name="Brown D.W."/>
            <person name="Divon H."/>
            <person name="Uhlig S."/>
            <person name="Proctor R.H."/>
        </authorList>
    </citation>
    <scope>NUCLEOTIDE SEQUENCE [LARGE SCALE GENOMIC DNA]</scope>
    <source>
        <strain evidence="2 3">NRRL 36939</strain>
    </source>
</reference>
<feature type="compositionally biased region" description="Basic and acidic residues" evidence="1">
    <location>
        <begin position="16"/>
        <end position="29"/>
    </location>
</feature>